<feature type="region of interest" description="Disordered" evidence="1">
    <location>
        <begin position="22"/>
        <end position="117"/>
    </location>
</feature>
<dbReference type="EMBL" id="LCWF01000049">
    <property type="protein sequence ID" value="KKY25109.1"/>
    <property type="molecule type" value="Genomic_DNA"/>
</dbReference>
<dbReference type="PANTHER" id="PTHR40460">
    <property type="entry name" value="CHROMOSOME 1, WHOLE GENOME SHOTGUN SEQUENCE"/>
    <property type="match status" value="1"/>
</dbReference>
<evidence type="ECO:0000313" key="2">
    <source>
        <dbReference type="EMBL" id="KKY25109.1"/>
    </source>
</evidence>
<comment type="caution">
    <text evidence="2">The sequence shown here is derived from an EMBL/GenBank/DDBJ whole genome shotgun (WGS) entry which is preliminary data.</text>
</comment>
<proteinExistence type="predicted"/>
<keyword evidence="3" id="KW-1185">Reference proteome</keyword>
<evidence type="ECO:0000256" key="1">
    <source>
        <dbReference type="SAM" id="MobiDB-lite"/>
    </source>
</evidence>
<dbReference type="OrthoDB" id="5309565at2759"/>
<reference evidence="2 3" key="2">
    <citation type="submission" date="2015-05" db="EMBL/GenBank/DDBJ databases">
        <authorList>
            <person name="Morales-Cruz A."/>
            <person name="Amrine K.C."/>
            <person name="Cantu D."/>
        </authorList>
    </citation>
    <scope>NUCLEOTIDE SEQUENCE [LARGE SCALE GENOMIC DNA]</scope>
    <source>
        <strain evidence="2">UCRPC4</strain>
    </source>
</reference>
<protein>
    <submittedName>
        <fullName evidence="2">Putative mismatched base pair and cruciform dna recognition</fullName>
    </submittedName>
</protein>
<feature type="compositionally biased region" description="Basic and acidic residues" evidence="1">
    <location>
        <begin position="106"/>
        <end position="116"/>
    </location>
</feature>
<organism evidence="2 3">
    <name type="scientific">Phaeomoniella chlamydospora</name>
    <name type="common">Phaeoacremonium chlamydosporum</name>
    <dbReference type="NCBI Taxonomy" id="158046"/>
    <lineage>
        <taxon>Eukaryota</taxon>
        <taxon>Fungi</taxon>
        <taxon>Dikarya</taxon>
        <taxon>Ascomycota</taxon>
        <taxon>Pezizomycotina</taxon>
        <taxon>Eurotiomycetes</taxon>
        <taxon>Chaetothyriomycetidae</taxon>
        <taxon>Phaeomoniellales</taxon>
        <taxon>Phaeomoniellaceae</taxon>
        <taxon>Phaeomoniella</taxon>
    </lineage>
</organism>
<name>A0A0G2ES94_PHACM</name>
<feature type="region of interest" description="Disordered" evidence="1">
    <location>
        <begin position="139"/>
        <end position="174"/>
    </location>
</feature>
<feature type="compositionally biased region" description="Polar residues" evidence="1">
    <location>
        <begin position="95"/>
        <end position="105"/>
    </location>
</feature>
<dbReference type="AlphaFoldDB" id="A0A0G2ES94"/>
<accession>A0A0G2ES94</accession>
<evidence type="ECO:0000313" key="3">
    <source>
        <dbReference type="Proteomes" id="UP000053317"/>
    </source>
</evidence>
<dbReference type="Proteomes" id="UP000053317">
    <property type="component" value="Unassembled WGS sequence"/>
</dbReference>
<feature type="compositionally biased region" description="Basic and acidic residues" evidence="1">
    <location>
        <begin position="33"/>
        <end position="47"/>
    </location>
</feature>
<gene>
    <name evidence="2" type="ORF">UCRPC4_g02049</name>
</gene>
<dbReference type="PANTHER" id="PTHR40460:SF1">
    <property type="entry name" value="CSBD-LIKE DOMAIN-CONTAINING PROTEIN"/>
    <property type="match status" value="1"/>
</dbReference>
<feature type="compositionally biased region" description="Basic and acidic residues" evidence="1">
    <location>
        <begin position="140"/>
        <end position="156"/>
    </location>
</feature>
<reference evidence="2 3" key="1">
    <citation type="submission" date="2015-05" db="EMBL/GenBank/DDBJ databases">
        <title>Distinctive expansion of gene families associated with plant cell wall degradation and secondary metabolism in the genomes of grapevine trunk pathogens.</title>
        <authorList>
            <person name="Lawrence D.P."/>
            <person name="Travadon R."/>
            <person name="Rolshausen P.E."/>
            <person name="Baumgartner K."/>
        </authorList>
    </citation>
    <scope>NUCLEOTIDE SEQUENCE [LARGE SCALE GENOMIC DNA]</scope>
    <source>
        <strain evidence="2">UCRPC4</strain>
    </source>
</reference>
<feature type="compositionally biased region" description="Low complexity" evidence="1">
    <location>
        <begin position="70"/>
        <end position="79"/>
    </location>
</feature>
<sequence length="174" mass="17782">MSDSTIGATADYVKATLQSGVASVTGSTGDAQKAQETHNKAEFEDTASHATAKVGPFTATPSGVAKDSPDTTQGQTDQTIGSAKQAIGGVLGSENLKQSGENQVNKGKETEAKGELSDLANGTYDRVAGAASNIVSAVTGDREAQATSQDQHDSGKAKIRGVQAREQSKLDAQQ</sequence>